<accession>A0A1B2ERA9</accession>
<dbReference type="AlphaFoldDB" id="A0A1B2ERA9"/>
<organism evidence="1">
    <name type="scientific">Microvirga ossetica</name>
    <dbReference type="NCBI Taxonomy" id="1882682"/>
    <lineage>
        <taxon>Bacteria</taxon>
        <taxon>Pseudomonadati</taxon>
        <taxon>Pseudomonadota</taxon>
        <taxon>Alphaproteobacteria</taxon>
        <taxon>Hyphomicrobiales</taxon>
        <taxon>Methylobacteriaceae</taxon>
        <taxon>Microvirga</taxon>
    </lineage>
</organism>
<evidence type="ECO:0000313" key="1">
    <source>
        <dbReference type="EMBL" id="ANY82524.1"/>
    </source>
</evidence>
<geneLocation type="plasmid" evidence="1">
    <name>unnamed1</name>
</geneLocation>
<dbReference type="RefSeq" id="WP_157934410.1">
    <property type="nucleotide sequence ID" value="NZ_CP016617.1"/>
</dbReference>
<name>A0A1B2ERA9_9HYPH</name>
<reference evidence="1" key="1">
    <citation type="submission" date="2016-07" db="EMBL/GenBank/DDBJ databases">
        <title>Microvirga ossetica sp. nov. a new species of rhizobia isolated from root nodules of the legume species Vicia alpestris Steven originated from North Ossetia region in the Caucasus.</title>
        <authorList>
            <person name="Safronova V.I."/>
            <person name="Kuznetsova I.G."/>
            <person name="Sazanova A.L."/>
            <person name="Belimov A."/>
            <person name="Andronov E."/>
            <person name="Osledkin Y.S."/>
            <person name="Onishchuk O.P."/>
            <person name="Kurchak O.N."/>
            <person name="Shaposhnikov A.I."/>
            <person name="Willems A."/>
            <person name="Tikhonovich I.A."/>
        </authorList>
    </citation>
    <scope>NUCLEOTIDE SEQUENCE [LARGE SCALE GENOMIC DNA]</scope>
    <source>
        <strain evidence="1">V5/3M</strain>
        <plasmid evidence="1">unnamed1</plasmid>
    </source>
</reference>
<protein>
    <submittedName>
        <fullName evidence="1">Uncharacterized protein</fullName>
    </submittedName>
</protein>
<dbReference type="KEGG" id="moc:BB934_30035"/>
<keyword evidence="1" id="KW-0614">Plasmid</keyword>
<gene>
    <name evidence="1" type="ORF">BB934_30035</name>
</gene>
<dbReference type="EMBL" id="CP016617">
    <property type="protein sequence ID" value="ANY82524.1"/>
    <property type="molecule type" value="Genomic_DNA"/>
</dbReference>
<proteinExistence type="predicted"/>
<sequence length="83" mass="8972">MITERRWQLLTILTWYAASWVGIVPLIMPGSPAYAADPSAPAPAAAPVPSAFDFAFGAHLQSDYNFRGISQSDRHPTRSGLGQ</sequence>